<keyword evidence="3" id="KW-1185">Reference proteome</keyword>
<name>A0A9Q5GMJ9_9BACT</name>
<organism evidence="2 3">
    <name type="scientific">Chitinophaga solisilvae</name>
    <dbReference type="NCBI Taxonomy" id="1233460"/>
    <lineage>
        <taxon>Bacteria</taxon>
        <taxon>Pseudomonadati</taxon>
        <taxon>Bacteroidota</taxon>
        <taxon>Chitinophagia</taxon>
        <taxon>Chitinophagales</taxon>
        <taxon>Chitinophagaceae</taxon>
        <taxon>Chitinophaga</taxon>
    </lineage>
</organism>
<evidence type="ECO:0008006" key="4">
    <source>
        <dbReference type="Google" id="ProtNLM"/>
    </source>
</evidence>
<evidence type="ECO:0000256" key="1">
    <source>
        <dbReference type="SAM" id="SignalP"/>
    </source>
</evidence>
<feature type="chain" id="PRO_5040472206" description="DUF4397 domain-containing protein" evidence="1">
    <location>
        <begin position="26"/>
        <end position="267"/>
    </location>
</feature>
<sequence length="267" mass="29885">MKSMIHYIKIPLLSVLLLLTFTACNKEDEFREKAIQVVINGYNGGADELEVNIDTTRYDKTALGGKFLMKPSAMAGFNVVYTYRAAQLNADVTIKEPASGKVIFTKPLPATGTLAYYNFVYLDGKILDVPAPAANPAVSKLIFYVHHTASDAPFDMFLYRMDNTTGQEFREYLAKNVKPGTWINVDYTPSAAFNSKNILSGASIYFTKSGTVDQWAFEETEGRSKFSTFGLSFPIEGDAGLVQAYFIAQGRFDLERIRLFHNPDRLW</sequence>
<gene>
    <name evidence="2" type="ORF">ECE50_017575</name>
</gene>
<evidence type="ECO:0000313" key="2">
    <source>
        <dbReference type="EMBL" id="NSL88655.1"/>
    </source>
</evidence>
<keyword evidence="1" id="KW-0732">Signal</keyword>
<dbReference type="AlphaFoldDB" id="A0A9Q5GMJ9"/>
<reference evidence="2" key="1">
    <citation type="submission" date="2020-05" db="EMBL/GenBank/DDBJ databases">
        <title>Chitinophaga laudate sp. nov., isolated from a tropical peat swamp.</title>
        <authorList>
            <person name="Goh C.B.S."/>
            <person name="Lee M.S."/>
            <person name="Parimannan S."/>
            <person name="Pasbakhsh P."/>
            <person name="Yule C.M."/>
            <person name="Rajandas H."/>
            <person name="Loke S."/>
            <person name="Croft L."/>
            <person name="Tan J.B.L."/>
        </authorList>
    </citation>
    <scope>NUCLEOTIDE SEQUENCE</scope>
    <source>
        <strain evidence="2">Mgbs1</strain>
    </source>
</reference>
<comment type="caution">
    <text evidence="2">The sequence shown here is derived from an EMBL/GenBank/DDBJ whole genome shotgun (WGS) entry which is preliminary data.</text>
</comment>
<proteinExistence type="predicted"/>
<protein>
    <recommendedName>
        <fullName evidence="4">DUF4397 domain-containing protein</fullName>
    </recommendedName>
</protein>
<accession>A0A9Q5GMJ9</accession>
<feature type="signal peptide" evidence="1">
    <location>
        <begin position="1"/>
        <end position="25"/>
    </location>
</feature>
<dbReference type="EMBL" id="RIAR02000001">
    <property type="protein sequence ID" value="NSL88655.1"/>
    <property type="molecule type" value="Genomic_DNA"/>
</dbReference>
<dbReference type="OrthoDB" id="700627at2"/>
<dbReference type="PROSITE" id="PS51257">
    <property type="entry name" value="PROKAR_LIPOPROTEIN"/>
    <property type="match status" value="1"/>
</dbReference>
<dbReference type="RefSeq" id="WP_127036847.1">
    <property type="nucleotide sequence ID" value="NZ_JAABOK010000002.1"/>
</dbReference>
<evidence type="ECO:0000313" key="3">
    <source>
        <dbReference type="Proteomes" id="UP000281028"/>
    </source>
</evidence>
<dbReference type="Proteomes" id="UP000281028">
    <property type="component" value="Unassembled WGS sequence"/>
</dbReference>